<organism evidence="2">
    <name type="scientific">Amblyomma aureolatum</name>
    <dbReference type="NCBI Taxonomy" id="187763"/>
    <lineage>
        <taxon>Eukaryota</taxon>
        <taxon>Metazoa</taxon>
        <taxon>Ecdysozoa</taxon>
        <taxon>Arthropoda</taxon>
        <taxon>Chelicerata</taxon>
        <taxon>Arachnida</taxon>
        <taxon>Acari</taxon>
        <taxon>Parasitiformes</taxon>
        <taxon>Ixodida</taxon>
        <taxon>Ixodoidea</taxon>
        <taxon>Ixodidae</taxon>
        <taxon>Amblyomminae</taxon>
        <taxon>Amblyomma</taxon>
    </lineage>
</organism>
<accession>A0A1E1X183</accession>
<evidence type="ECO:0000256" key="1">
    <source>
        <dbReference type="SAM" id="SignalP"/>
    </source>
</evidence>
<keyword evidence="1" id="KW-0732">Signal</keyword>
<feature type="chain" id="PRO_5009115836" evidence="1">
    <location>
        <begin position="24"/>
        <end position="83"/>
    </location>
</feature>
<evidence type="ECO:0000313" key="2">
    <source>
        <dbReference type="EMBL" id="JAT92806.1"/>
    </source>
</evidence>
<dbReference type="AlphaFoldDB" id="A0A1E1X183"/>
<feature type="signal peptide" evidence="1">
    <location>
        <begin position="1"/>
        <end position="23"/>
    </location>
</feature>
<name>A0A1E1X183_9ACAR</name>
<proteinExistence type="evidence at transcript level"/>
<sequence length="83" mass="8852">MRVTVACLLVLTTFMLILDVAHLTKESPNAPKCSGPCNPLDDKCPDGCECLVFKGTVGNARGGNRLRPNCFCAEPRISNSPSS</sequence>
<reference evidence="2" key="1">
    <citation type="journal article" date="2017" name="Front. Cell. Infect. Microbiol.">
        <title>The Distinct Transcriptional Response of the Midgut of Amblyomma sculptum and Amblyomma aureolatum Ticks to Rickettsia rickettsii Correlates to Their Differences in Susceptibility to Infection.</title>
        <authorList>
            <person name="Martins L.A."/>
            <person name="Galletti M.F.B.M."/>
            <person name="Ribeiro J.M."/>
            <person name="Fujita A."/>
            <person name="Costa F.B."/>
            <person name="Labruna M.B."/>
            <person name="Daffre S."/>
            <person name="Fogaca A.C."/>
        </authorList>
    </citation>
    <scope>NUCLEOTIDE SEQUENCE</scope>
</reference>
<dbReference type="EMBL" id="GFAC01006382">
    <property type="protein sequence ID" value="JAT92806.1"/>
    <property type="molecule type" value="mRNA"/>
</dbReference>
<protein>
    <submittedName>
        <fullName evidence="2">Putative secreted protein</fullName>
    </submittedName>
</protein>